<proteinExistence type="predicted"/>
<gene>
    <name evidence="1" type="ORF">CLAFUR5_11727</name>
</gene>
<protein>
    <submittedName>
        <fullName evidence="1">Uncharacterized protein</fullName>
    </submittedName>
</protein>
<dbReference type="KEGG" id="ffu:CLAFUR5_11727"/>
<reference evidence="1" key="2">
    <citation type="journal article" date="2022" name="Microb. Genom.">
        <title>A chromosome-scale genome assembly of the tomato pathogen Cladosporium fulvum reveals a compartmentalized genome architecture and the presence of a dispensable chromosome.</title>
        <authorList>
            <person name="Zaccaron A.Z."/>
            <person name="Chen L.H."/>
            <person name="Samaras A."/>
            <person name="Stergiopoulos I."/>
        </authorList>
    </citation>
    <scope>NUCLEOTIDE SEQUENCE</scope>
    <source>
        <strain evidence="1">Race5_Kim</strain>
    </source>
</reference>
<dbReference type="EMBL" id="CP090172">
    <property type="protein sequence ID" value="UJO23069.1"/>
    <property type="molecule type" value="Genomic_DNA"/>
</dbReference>
<dbReference type="Proteomes" id="UP000756132">
    <property type="component" value="Chromosome 10"/>
</dbReference>
<dbReference type="GeneID" id="71991605"/>
<reference evidence="1" key="1">
    <citation type="submission" date="2021-12" db="EMBL/GenBank/DDBJ databases">
        <authorList>
            <person name="Zaccaron A."/>
            <person name="Stergiopoulos I."/>
        </authorList>
    </citation>
    <scope>NUCLEOTIDE SEQUENCE</scope>
    <source>
        <strain evidence="1">Race5_Kim</strain>
    </source>
</reference>
<dbReference type="OMA" id="INSWAEY"/>
<evidence type="ECO:0000313" key="1">
    <source>
        <dbReference type="EMBL" id="UJO23069.1"/>
    </source>
</evidence>
<dbReference type="RefSeq" id="XP_047767435.1">
    <property type="nucleotide sequence ID" value="XM_047910875.1"/>
</dbReference>
<dbReference type="OrthoDB" id="3940331at2759"/>
<dbReference type="AlphaFoldDB" id="A0A9Q8PI52"/>
<sequence>MSSSLELLCPTSPPPPANAPTSTWAAYMILVTKTVVSALNNRNWSHPYLEQYIAPNLTAYMEHVEKPYIKSREEFLTAIKRSSENSPEYQFEIVSITPEIDEKRGTASVWYKLLIKGHPPGTAKESVGISYCTRSRGNWRNVKQISMRGMGPGDAGV</sequence>
<name>A0A9Q8PI52_PASFU</name>
<accession>A0A9Q8PI52</accession>
<organism evidence="1 2">
    <name type="scientific">Passalora fulva</name>
    <name type="common">Tomato leaf mold</name>
    <name type="synonym">Cladosporium fulvum</name>
    <dbReference type="NCBI Taxonomy" id="5499"/>
    <lineage>
        <taxon>Eukaryota</taxon>
        <taxon>Fungi</taxon>
        <taxon>Dikarya</taxon>
        <taxon>Ascomycota</taxon>
        <taxon>Pezizomycotina</taxon>
        <taxon>Dothideomycetes</taxon>
        <taxon>Dothideomycetidae</taxon>
        <taxon>Mycosphaerellales</taxon>
        <taxon>Mycosphaerellaceae</taxon>
        <taxon>Fulvia</taxon>
    </lineage>
</organism>
<keyword evidence="2" id="KW-1185">Reference proteome</keyword>
<evidence type="ECO:0000313" key="2">
    <source>
        <dbReference type="Proteomes" id="UP000756132"/>
    </source>
</evidence>